<dbReference type="InterPro" id="IPR000990">
    <property type="entry name" value="Innexin"/>
</dbReference>
<comment type="caution">
    <text evidence="12">Lacks conserved residue(s) required for the propagation of feature annotation.</text>
</comment>
<evidence type="ECO:0000256" key="3">
    <source>
        <dbReference type="ARBA" id="ARBA00022448"/>
    </source>
</evidence>
<feature type="transmembrane region" description="Helical" evidence="12">
    <location>
        <begin position="85"/>
        <end position="107"/>
    </location>
</feature>
<keyword evidence="3 12" id="KW-0813">Transport</keyword>
<evidence type="ECO:0000256" key="6">
    <source>
        <dbReference type="ARBA" id="ARBA00022868"/>
    </source>
</evidence>
<keyword evidence="7" id="KW-0965">Cell junction</keyword>
<reference evidence="13 14" key="1">
    <citation type="journal article" date="2019" name="PLoS Biol.">
        <title>Sex chromosomes control vertical transmission of feminizing Wolbachia symbionts in an isopod.</title>
        <authorList>
            <person name="Becking T."/>
            <person name="Chebbi M.A."/>
            <person name="Giraud I."/>
            <person name="Moumen B."/>
            <person name="Laverre T."/>
            <person name="Caubet Y."/>
            <person name="Peccoud J."/>
            <person name="Gilbert C."/>
            <person name="Cordaux R."/>
        </authorList>
    </citation>
    <scope>NUCLEOTIDE SEQUENCE [LARGE SCALE GENOMIC DNA]</scope>
    <source>
        <strain evidence="13">ANa2</strain>
        <tissue evidence="13">Whole body excluding digestive tract and cuticle</tissue>
    </source>
</reference>
<evidence type="ECO:0000256" key="11">
    <source>
        <dbReference type="ARBA" id="ARBA00023303"/>
    </source>
</evidence>
<evidence type="ECO:0000256" key="12">
    <source>
        <dbReference type="RuleBase" id="RU010713"/>
    </source>
</evidence>
<dbReference type="Pfam" id="PF00876">
    <property type="entry name" value="Innexin"/>
    <property type="match status" value="1"/>
</dbReference>
<gene>
    <name evidence="13" type="primary">inx2_4</name>
    <name evidence="12" type="synonym">inx</name>
    <name evidence="13" type="ORF">Anas_07235</name>
</gene>
<evidence type="ECO:0000256" key="2">
    <source>
        <dbReference type="ARBA" id="ARBA00004651"/>
    </source>
</evidence>
<dbReference type="PROSITE" id="PS51013">
    <property type="entry name" value="PANNEXIN"/>
    <property type="match status" value="1"/>
</dbReference>
<dbReference type="Proteomes" id="UP000326759">
    <property type="component" value="Unassembled WGS sequence"/>
</dbReference>
<dbReference type="AlphaFoldDB" id="A0A5N5STT9"/>
<accession>A0A5N5STT9</accession>
<comment type="similarity">
    <text evidence="12">Belongs to the pannexin family.</text>
</comment>
<keyword evidence="5 12" id="KW-0812">Transmembrane</keyword>
<keyword evidence="4" id="KW-1003">Cell membrane</keyword>
<evidence type="ECO:0000256" key="8">
    <source>
        <dbReference type="ARBA" id="ARBA00022989"/>
    </source>
</evidence>
<evidence type="ECO:0000256" key="4">
    <source>
        <dbReference type="ARBA" id="ARBA00022475"/>
    </source>
</evidence>
<protein>
    <recommendedName>
        <fullName evidence="12">Innexin</fullName>
    </recommendedName>
</protein>
<evidence type="ECO:0000256" key="7">
    <source>
        <dbReference type="ARBA" id="ARBA00022949"/>
    </source>
</evidence>
<comment type="function">
    <text evidence="12">Structural component of the gap junctions.</text>
</comment>
<evidence type="ECO:0000313" key="13">
    <source>
        <dbReference type="EMBL" id="KAB7497621.1"/>
    </source>
</evidence>
<keyword evidence="8 12" id="KW-1133">Transmembrane helix</keyword>
<comment type="subcellular location">
    <subcellularLocation>
        <location evidence="1">Cell junction</location>
        <location evidence="1">Gap junction</location>
    </subcellularLocation>
    <subcellularLocation>
        <location evidence="2 12">Cell membrane</location>
        <topology evidence="2 12">Multi-pass membrane protein</topology>
    </subcellularLocation>
</comment>
<dbReference type="GO" id="GO:0034220">
    <property type="term" value="P:monoatomic ion transmembrane transport"/>
    <property type="evidence" value="ECO:0007669"/>
    <property type="project" value="UniProtKB-KW"/>
</dbReference>
<feature type="transmembrane region" description="Helical" evidence="12">
    <location>
        <begin position="14"/>
        <end position="33"/>
    </location>
</feature>
<keyword evidence="10 12" id="KW-0472">Membrane</keyword>
<name>A0A5N5STT9_9CRUS</name>
<keyword evidence="14" id="KW-1185">Reference proteome</keyword>
<evidence type="ECO:0000256" key="10">
    <source>
        <dbReference type="ARBA" id="ARBA00023136"/>
    </source>
</evidence>
<keyword evidence="6" id="KW-0303">Gap junction</keyword>
<proteinExistence type="inferred from homology"/>
<dbReference type="GO" id="GO:0005921">
    <property type="term" value="C:gap junction"/>
    <property type="evidence" value="ECO:0007669"/>
    <property type="project" value="UniProtKB-SubCell"/>
</dbReference>
<evidence type="ECO:0000256" key="1">
    <source>
        <dbReference type="ARBA" id="ARBA00004610"/>
    </source>
</evidence>
<keyword evidence="9 12" id="KW-0406">Ion transport</keyword>
<organism evidence="13 14">
    <name type="scientific">Armadillidium nasatum</name>
    <dbReference type="NCBI Taxonomy" id="96803"/>
    <lineage>
        <taxon>Eukaryota</taxon>
        <taxon>Metazoa</taxon>
        <taxon>Ecdysozoa</taxon>
        <taxon>Arthropoda</taxon>
        <taxon>Crustacea</taxon>
        <taxon>Multicrustacea</taxon>
        <taxon>Malacostraca</taxon>
        <taxon>Eumalacostraca</taxon>
        <taxon>Peracarida</taxon>
        <taxon>Isopoda</taxon>
        <taxon>Oniscidea</taxon>
        <taxon>Crinocheta</taxon>
        <taxon>Armadillidiidae</taxon>
        <taxon>Armadillidium</taxon>
    </lineage>
</organism>
<evidence type="ECO:0000256" key="9">
    <source>
        <dbReference type="ARBA" id="ARBA00023065"/>
    </source>
</evidence>
<evidence type="ECO:0000313" key="14">
    <source>
        <dbReference type="Proteomes" id="UP000326759"/>
    </source>
</evidence>
<sequence>MPDGKKKVVFFYRWAHYSCLVVAGVYLLLRLIIKRFGNPRLQYMFSNIRKNSGRLDENREQDQIRTFMEYFKENIGTHGYFYEKYLLNHIYCFSISLLNFLFLNLVLQGEFTRLILEVFPFHRDPVNFRDPLSVIFPPFVNCTIGPSSKMLNKREDEIHCHLILMEMLEKVFVFAWIYMVSALIIGGICIIFLLCLPFHKNFLLKTKESSSLFKKLNRVLARNLNFGDVFLLFMVKSHLTANEFCKILIEILKYLHYDPIAKEK</sequence>
<dbReference type="EMBL" id="SEYY01020081">
    <property type="protein sequence ID" value="KAB7497621.1"/>
    <property type="molecule type" value="Genomic_DNA"/>
</dbReference>
<keyword evidence="11 12" id="KW-0407">Ion channel</keyword>
<comment type="caution">
    <text evidence="13">The sequence shown here is derived from an EMBL/GenBank/DDBJ whole genome shotgun (WGS) entry which is preliminary data.</text>
</comment>
<evidence type="ECO:0000256" key="5">
    <source>
        <dbReference type="ARBA" id="ARBA00022692"/>
    </source>
</evidence>
<feature type="transmembrane region" description="Helical" evidence="12">
    <location>
        <begin position="175"/>
        <end position="198"/>
    </location>
</feature>
<dbReference type="GO" id="GO:0005886">
    <property type="term" value="C:plasma membrane"/>
    <property type="evidence" value="ECO:0007669"/>
    <property type="project" value="UniProtKB-SubCell"/>
</dbReference>
<dbReference type="OrthoDB" id="6385482at2759"/>